<feature type="compositionally biased region" description="Basic and acidic residues" evidence="1">
    <location>
        <begin position="34"/>
        <end position="47"/>
    </location>
</feature>
<dbReference type="EMBL" id="CP149822">
    <property type="protein sequence ID" value="WZN39904.1"/>
    <property type="molecule type" value="Genomic_DNA"/>
</dbReference>
<feature type="region of interest" description="Disordered" evidence="1">
    <location>
        <begin position="22"/>
        <end position="56"/>
    </location>
</feature>
<feature type="compositionally biased region" description="Polar residues" evidence="1">
    <location>
        <begin position="22"/>
        <end position="33"/>
    </location>
</feature>
<reference evidence="3" key="1">
    <citation type="submission" date="2024-03" db="EMBL/GenBank/DDBJ databases">
        <title>Chitinophaga horti sp. nov., isolated from garden soil.</title>
        <authorList>
            <person name="Lee D.S."/>
            <person name="Han D.M."/>
            <person name="Baek J.H."/>
            <person name="Choi D.G."/>
            <person name="Jeon J.H."/>
            <person name="Jeon C.O."/>
        </authorList>
    </citation>
    <scope>NUCLEOTIDE SEQUENCE [LARGE SCALE GENOMIC DNA]</scope>
    <source>
        <strain evidence="3">GPA1</strain>
    </source>
</reference>
<sequence>MKLPKILIGAIIAGIAVQTLPSCSKDSDLTPQQKEAKKKEEEKKRNMDNCPACGMG</sequence>
<evidence type="ECO:0008006" key="4">
    <source>
        <dbReference type="Google" id="ProtNLM"/>
    </source>
</evidence>
<dbReference type="RefSeq" id="WP_341834868.1">
    <property type="nucleotide sequence ID" value="NZ_CP149822.1"/>
</dbReference>
<name>A0ABZ2YLW0_9BACT</name>
<keyword evidence="3" id="KW-1185">Reference proteome</keyword>
<organism evidence="2 3">
    <name type="scientific">Chitinophaga pollutisoli</name>
    <dbReference type="NCBI Taxonomy" id="3133966"/>
    <lineage>
        <taxon>Bacteria</taxon>
        <taxon>Pseudomonadati</taxon>
        <taxon>Bacteroidota</taxon>
        <taxon>Chitinophagia</taxon>
        <taxon>Chitinophagales</taxon>
        <taxon>Chitinophagaceae</taxon>
        <taxon>Chitinophaga</taxon>
    </lineage>
</organism>
<protein>
    <recommendedName>
        <fullName evidence="4">Lipoprotein</fullName>
    </recommendedName>
</protein>
<evidence type="ECO:0000256" key="1">
    <source>
        <dbReference type="SAM" id="MobiDB-lite"/>
    </source>
</evidence>
<dbReference type="Proteomes" id="UP001485459">
    <property type="component" value="Chromosome"/>
</dbReference>
<accession>A0ABZ2YLW0</accession>
<gene>
    <name evidence="2" type="ORF">WJU16_18160</name>
</gene>
<evidence type="ECO:0000313" key="2">
    <source>
        <dbReference type="EMBL" id="WZN39904.1"/>
    </source>
</evidence>
<evidence type="ECO:0000313" key="3">
    <source>
        <dbReference type="Proteomes" id="UP001485459"/>
    </source>
</evidence>
<proteinExistence type="predicted"/>